<comment type="caution">
    <text evidence="2">The sequence shown here is derived from an EMBL/GenBank/DDBJ whole genome shotgun (WGS) entry which is preliminary data.</text>
</comment>
<gene>
    <name evidence="2" type="ORF">LITE_LOCUS42190</name>
</gene>
<reference evidence="2" key="1">
    <citation type="submission" date="2022-08" db="EMBL/GenBank/DDBJ databases">
        <authorList>
            <person name="Gutierrez-Valencia J."/>
        </authorList>
    </citation>
    <scope>NUCLEOTIDE SEQUENCE</scope>
</reference>
<evidence type="ECO:0000313" key="3">
    <source>
        <dbReference type="Proteomes" id="UP001154282"/>
    </source>
</evidence>
<proteinExistence type="predicted"/>
<accession>A0AAV0Q8T2</accession>
<feature type="compositionally biased region" description="Basic and acidic residues" evidence="1">
    <location>
        <begin position="41"/>
        <end position="51"/>
    </location>
</feature>
<dbReference type="Proteomes" id="UP001154282">
    <property type="component" value="Unassembled WGS sequence"/>
</dbReference>
<feature type="non-terminal residue" evidence="2">
    <location>
        <position position="1"/>
    </location>
</feature>
<dbReference type="EMBL" id="CAMGYJ010000009">
    <property type="protein sequence ID" value="CAI0541658.1"/>
    <property type="molecule type" value="Genomic_DNA"/>
</dbReference>
<dbReference type="AlphaFoldDB" id="A0AAV0Q8T2"/>
<feature type="region of interest" description="Disordered" evidence="1">
    <location>
        <begin position="36"/>
        <end position="67"/>
    </location>
</feature>
<sequence>LSINQSVPTANHGAAEAHTLAFLPLFFFLARGRNKMPAGAAREDPQQRQERTLSNVAEPITSRDQAN</sequence>
<evidence type="ECO:0000313" key="2">
    <source>
        <dbReference type="EMBL" id="CAI0541658.1"/>
    </source>
</evidence>
<organism evidence="2 3">
    <name type="scientific">Linum tenue</name>
    <dbReference type="NCBI Taxonomy" id="586396"/>
    <lineage>
        <taxon>Eukaryota</taxon>
        <taxon>Viridiplantae</taxon>
        <taxon>Streptophyta</taxon>
        <taxon>Embryophyta</taxon>
        <taxon>Tracheophyta</taxon>
        <taxon>Spermatophyta</taxon>
        <taxon>Magnoliopsida</taxon>
        <taxon>eudicotyledons</taxon>
        <taxon>Gunneridae</taxon>
        <taxon>Pentapetalae</taxon>
        <taxon>rosids</taxon>
        <taxon>fabids</taxon>
        <taxon>Malpighiales</taxon>
        <taxon>Linaceae</taxon>
        <taxon>Linum</taxon>
    </lineage>
</organism>
<name>A0AAV0Q8T2_9ROSI</name>
<keyword evidence="3" id="KW-1185">Reference proteome</keyword>
<protein>
    <submittedName>
        <fullName evidence="2">Uncharacterized protein</fullName>
    </submittedName>
</protein>
<evidence type="ECO:0000256" key="1">
    <source>
        <dbReference type="SAM" id="MobiDB-lite"/>
    </source>
</evidence>